<sequence length="120" mass="13753">KRKPCDYTLKASAWRGQLYLKLVFKAFQDHCQTRACAGRLDEALGIDLESCGRRSLERRRITRDYLDEMVSTKVEDGGRLAVSVWKSLYVNVGYDAGQTEIITCLEVIFKGQFLDEKSRP</sequence>
<reference evidence="1 2" key="1">
    <citation type="journal article" date="2018" name="Evol. Lett.">
        <title>Horizontal gene cluster transfer increased hallucinogenic mushroom diversity.</title>
        <authorList>
            <person name="Reynolds H.T."/>
            <person name="Vijayakumar V."/>
            <person name="Gluck-Thaler E."/>
            <person name="Korotkin H.B."/>
            <person name="Matheny P.B."/>
            <person name="Slot J.C."/>
        </authorList>
    </citation>
    <scope>NUCLEOTIDE SEQUENCE [LARGE SCALE GENOMIC DNA]</scope>
    <source>
        <strain evidence="1 2">SRW20</strain>
    </source>
</reference>
<comment type="caution">
    <text evidence="1">The sequence shown here is derived from an EMBL/GenBank/DDBJ whole genome shotgun (WGS) entry which is preliminary data.</text>
</comment>
<accession>A0A409WCX0</accession>
<dbReference type="EMBL" id="NHYE01005168">
    <property type="protein sequence ID" value="PPQ76364.1"/>
    <property type="molecule type" value="Genomic_DNA"/>
</dbReference>
<proteinExistence type="predicted"/>
<organism evidence="1 2">
    <name type="scientific">Gymnopilus dilepis</name>
    <dbReference type="NCBI Taxonomy" id="231916"/>
    <lineage>
        <taxon>Eukaryota</taxon>
        <taxon>Fungi</taxon>
        <taxon>Dikarya</taxon>
        <taxon>Basidiomycota</taxon>
        <taxon>Agaricomycotina</taxon>
        <taxon>Agaricomycetes</taxon>
        <taxon>Agaricomycetidae</taxon>
        <taxon>Agaricales</taxon>
        <taxon>Agaricineae</taxon>
        <taxon>Hymenogastraceae</taxon>
        <taxon>Gymnopilus</taxon>
    </lineage>
</organism>
<dbReference type="AlphaFoldDB" id="A0A409WCX0"/>
<gene>
    <name evidence="1" type="ORF">CVT26_010193</name>
</gene>
<dbReference type="InParanoid" id="A0A409WCX0"/>
<keyword evidence="2" id="KW-1185">Reference proteome</keyword>
<evidence type="ECO:0000313" key="2">
    <source>
        <dbReference type="Proteomes" id="UP000284706"/>
    </source>
</evidence>
<protein>
    <submittedName>
        <fullName evidence="1">Uncharacterized protein</fullName>
    </submittedName>
</protein>
<name>A0A409WCX0_9AGAR</name>
<evidence type="ECO:0000313" key="1">
    <source>
        <dbReference type="EMBL" id="PPQ76364.1"/>
    </source>
</evidence>
<feature type="non-terminal residue" evidence="1">
    <location>
        <position position="1"/>
    </location>
</feature>
<dbReference type="Proteomes" id="UP000284706">
    <property type="component" value="Unassembled WGS sequence"/>
</dbReference>